<dbReference type="Proteomes" id="UP000548632">
    <property type="component" value="Unassembled WGS sequence"/>
</dbReference>
<sequence>MTFDYDPETDALYVRLSDAKIIESEEVQPGIILDFDDNGQVVAVEVLRVNQRRMKPLPAAA</sequence>
<protein>
    <submittedName>
        <fullName evidence="1">DUF2283 domain-containing protein</fullName>
    </submittedName>
</protein>
<name>A0A839HFD8_9GAMM</name>
<reference evidence="1 2" key="1">
    <citation type="journal article" date="2020" name="Arch. Microbiol.">
        <title>The genome sequence of the giant phototrophic gammaproteobacterium Thiospirillum jenense gives insight into its physiological properties and phylogenetic relationships.</title>
        <authorList>
            <person name="Imhoff J.F."/>
            <person name="Meyer T.E."/>
            <person name="Kyndt J.A."/>
        </authorList>
    </citation>
    <scope>NUCLEOTIDE SEQUENCE [LARGE SCALE GENOMIC DNA]</scope>
    <source>
        <strain evidence="1 2">DSM 216</strain>
    </source>
</reference>
<dbReference type="EMBL" id="JABVCQ010000054">
    <property type="protein sequence ID" value="MBB1127361.1"/>
    <property type="molecule type" value="Genomic_DNA"/>
</dbReference>
<dbReference type="RefSeq" id="WP_182584982.1">
    <property type="nucleotide sequence ID" value="NZ_JABVCQ010000054.1"/>
</dbReference>
<proteinExistence type="predicted"/>
<gene>
    <name evidence="1" type="ORF">HUK38_14210</name>
</gene>
<comment type="caution">
    <text evidence="1">The sequence shown here is derived from an EMBL/GenBank/DDBJ whole genome shotgun (WGS) entry which is preliminary data.</text>
</comment>
<organism evidence="1 2">
    <name type="scientific">Thiospirillum jenense</name>
    <dbReference type="NCBI Taxonomy" id="1653858"/>
    <lineage>
        <taxon>Bacteria</taxon>
        <taxon>Pseudomonadati</taxon>
        <taxon>Pseudomonadota</taxon>
        <taxon>Gammaproteobacteria</taxon>
        <taxon>Chromatiales</taxon>
        <taxon>Chromatiaceae</taxon>
        <taxon>Thiospirillum</taxon>
    </lineage>
</organism>
<evidence type="ECO:0000313" key="2">
    <source>
        <dbReference type="Proteomes" id="UP000548632"/>
    </source>
</evidence>
<evidence type="ECO:0000313" key="1">
    <source>
        <dbReference type="EMBL" id="MBB1127361.1"/>
    </source>
</evidence>
<accession>A0A839HFD8</accession>
<dbReference type="InterPro" id="IPR019270">
    <property type="entry name" value="DUF2283"/>
</dbReference>
<keyword evidence="2" id="KW-1185">Reference proteome</keyword>
<dbReference type="AlphaFoldDB" id="A0A839HFD8"/>
<dbReference type="PANTHER" id="PTHR37029">
    <property type="entry name" value="SSR1768 PROTEIN"/>
    <property type="match status" value="1"/>
</dbReference>
<dbReference type="PANTHER" id="PTHR37029:SF1">
    <property type="entry name" value="SSR1768 PROTEIN"/>
    <property type="match status" value="1"/>
</dbReference>
<dbReference type="Pfam" id="PF10049">
    <property type="entry name" value="DUF2283"/>
    <property type="match status" value="1"/>
</dbReference>